<feature type="domain" description="Cell envelope-related transcriptional attenuator" evidence="2">
    <location>
        <begin position="89"/>
        <end position="253"/>
    </location>
</feature>
<dbReference type="NCBIfam" id="TIGR00350">
    <property type="entry name" value="lytR_cpsA_psr"/>
    <property type="match status" value="1"/>
</dbReference>
<dbReference type="AlphaFoldDB" id="A0A0G1RXJ9"/>
<protein>
    <submittedName>
        <fullName evidence="3">Cell envelope-related transcriptional attenuator</fullName>
    </submittedName>
</protein>
<gene>
    <name evidence="3" type="ORF">UX85_C0001G0056</name>
</gene>
<proteinExistence type="inferred from homology"/>
<reference evidence="3 4" key="1">
    <citation type="journal article" date="2015" name="Nature">
        <title>rRNA introns, odd ribosomes, and small enigmatic genomes across a large radiation of phyla.</title>
        <authorList>
            <person name="Brown C.T."/>
            <person name="Hug L.A."/>
            <person name="Thomas B.C."/>
            <person name="Sharon I."/>
            <person name="Castelle C.J."/>
            <person name="Singh A."/>
            <person name="Wilkins M.J."/>
            <person name="Williams K.H."/>
            <person name="Banfield J.F."/>
        </authorList>
    </citation>
    <scope>NUCLEOTIDE SEQUENCE [LARGE SCALE GENOMIC DNA]</scope>
</reference>
<organism evidence="3 4">
    <name type="scientific">Candidatus Beckwithbacteria bacterium GW2011_GWB1_47_15</name>
    <dbReference type="NCBI Taxonomy" id="1618371"/>
    <lineage>
        <taxon>Bacteria</taxon>
        <taxon>Candidatus Beckwithiibacteriota</taxon>
    </lineage>
</organism>
<dbReference type="InterPro" id="IPR004474">
    <property type="entry name" value="LytR_CpsA_psr"/>
</dbReference>
<evidence type="ECO:0000313" key="4">
    <source>
        <dbReference type="Proteomes" id="UP000033860"/>
    </source>
</evidence>
<dbReference type="InterPro" id="IPR050922">
    <property type="entry name" value="LytR/CpsA/Psr_CW_biosynth"/>
</dbReference>
<dbReference type="EMBL" id="LCNT01000001">
    <property type="protein sequence ID" value="KKU61842.1"/>
    <property type="molecule type" value="Genomic_DNA"/>
</dbReference>
<name>A0A0G1RXJ9_9BACT</name>
<dbReference type="Gene3D" id="3.40.630.190">
    <property type="entry name" value="LCP protein"/>
    <property type="match status" value="1"/>
</dbReference>
<evidence type="ECO:0000256" key="1">
    <source>
        <dbReference type="ARBA" id="ARBA00006068"/>
    </source>
</evidence>
<comment type="similarity">
    <text evidence="1">Belongs to the LytR/CpsA/Psr (LCP) family.</text>
</comment>
<dbReference type="Proteomes" id="UP000033860">
    <property type="component" value="Unassembled WGS sequence"/>
</dbReference>
<accession>A0A0G1RXJ9</accession>
<comment type="caution">
    <text evidence="3">The sequence shown here is derived from an EMBL/GenBank/DDBJ whole genome shotgun (WGS) entry which is preliminary data.</text>
</comment>
<dbReference type="PANTHER" id="PTHR33392:SF6">
    <property type="entry name" value="POLYISOPRENYL-TEICHOIC ACID--PEPTIDOGLYCAN TEICHOIC ACID TRANSFERASE TAGU"/>
    <property type="match status" value="1"/>
</dbReference>
<dbReference type="PANTHER" id="PTHR33392">
    <property type="entry name" value="POLYISOPRENYL-TEICHOIC ACID--PEPTIDOGLYCAN TEICHOIC ACID TRANSFERASE TAGU"/>
    <property type="match status" value="1"/>
</dbReference>
<evidence type="ECO:0000259" key="2">
    <source>
        <dbReference type="Pfam" id="PF03816"/>
    </source>
</evidence>
<dbReference type="Pfam" id="PF03816">
    <property type="entry name" value="LytR_cpsA_psr"/>
    <property type="match status" value="1"/>
</dbReference>
<evidence type="ECO:0000313" key="3">
    <source>
        <dbReference type="EMBL" id="KKU61842.1"/>
    </source>
</evidence>
<sequence>MFPKLRRRLYKHLWLVRPLTYLLAVAVFLSLVILLSPALGRGLKNLARGPAAAVSFLNPSVTSLESFKGRTNFLLLGVAGGDHPGGELTDSIMLISVELLSGDAVLVSLPRDIWVESLQAKLNTAYFYGEGKLDGGGLTLSRAAVAEIVNQPVHYAALLDFSGFEKAIDIVGGISVDVPHGFVDAKYPIPGKENAEPESDRYQTVEFKAGSQVMDGVTALKYIRSRNAAGEEGTDYARSQRQQRVILSFKKKLLSPKVFLSLKKVKGLYQIFSASVKTDIPQKSWSDLAKLALRVDQDSLRTGILNQGSEVEDIPPLLYHPPDSLYGAWVLIPVDNDWTLVHDYIDELFYQNQTP</sequence>